<feature type="domain" description="Aldehyde ferredoxin oxidoreductase N-terminal" evidence="1">
    <location>
        <begin position="4"/>
        <end position="84"/>
    </location>
</feature>
<dbReference type="EMBL" id="BDGJ01000111">
    <property type="protein sequence ID" value="GAW93033.1"/>
    <property type="molecule type" value="Genomic_DNA"/>
</dbReference>
<dbReference type="PANTHER" id="PTHR30038:SF0">
    <property type="entry name" value="TUNGSTEN-CONTAINING ALDEHYDE FERREDOXIN OXIDOREDUCTASE"/>
    <property type="match status" value="1"/>
</dbReference>
<organism evidence="2 3">
    <name type="scientific">Calderihabitans maritimus</name>
    <dbReference type="NCBI Taxonomy" id="1246530"/>
    <lineage>
        <taxon>Bacteria</taxon>
        <taxon>Bacillati</taxon>
        <taxon>Bacillota</taxon>
        <taxon>Clostridia</taxon>
        <taxon>Neomoorellales</taxon>
        <taxon>Calderihabitantaceae</taxon>
        <taxon>Calderihabitans</taxon>
    </lineage>
</organism>
<dbReference type="GO" id="GO:0051536">
    <property type="term" value="F:iron-sulfur cluster binding"/>
    <property type="evidence" value="ECO:0007669"/>
    <property type="project" value="InterPro"/>
</dbReference>
<keyword evidence="3" id="KW-1185">Reference proteome</keyword>
<evidence type="ECO:0000313" key="3">
    <source>
        <dbReference type="Proteomes" id="UP000197032"/>
    </source>
</evidence>
<dbReference type="Proteomes" id="UP000197032">
    <property type="component" value="Unassembled WGS sequence"/>
</dbReference>
<proteinExistence type="predicted"/>
<dbReference type="Pfam" id="PF02730">
    <property type="entry name" value="AFOR_N"/>
    <property type="match status" value="1"/>
</dbReference>
<dbReference type="SUPFAM" id="SSF56228">
    <property type="entry name" value="Aldehyde ferredoxin oxidoreductase, N-terminal domain"/>
    <property type="match status" value="1"/>
</dbReference>
<protein>
    <submittedName>
        <fullName evidence="2">Tungsten-containing aldehyde ferredoxin oxidoreductase</fullName>
    </submittedName>
</protein>
<dbReference type="AlphaFoldDB" id="A0A1Z5HU20"/>
<name>A0A1Z5HU20_9FIRM</name>
<accession>A0A1Z5HU20</accession>
<dbReference type="RefSeq" id="WP_272946668.1">
    <property type="nucleotide sequence ID" value="NZ_BDGJ01000111.1"/>
</dbReference>
<evidence type="ECO:0000259" key="1">
    <source>
        <dbReference type="SMART" id="SM00790"/>
    </source>
</evidence>
<dbReference type="InterPro" id="IPR036503">
    <property type="entry name" value="Ald_Fedxn_OxRdtase_N_sf"/>
</dbReference>
<dbReference type="InterPro" id="IPR013983">
    <property type="entry name" value="Ald_Fedxn_OxRdtase_N"/>
</dbReference>
<feature type="non-terminal residue" evidence="2">
    <location>
        <position position="84"/>
    </location>
</feature>
<gene>
    <name evidence="2" type="ORF">KKC1_21760</name>
</gene>
<dbReference type="InterPro" id="IPR051919">
    <property type="entry name" value="W-dependent_AOR"/>
</dbReference>
<evidence type="ECO:0000313" key="2">
    <source>
        <dbReference type="EMBL" id="GAW93033.1"/>
    </source>
</evidence>
<dbReference type="PANTHER" id="PTHR30038">
    <property type="entry name" value="ALDEHYDE FERREDOXIN OXIDOREDUCTASE"/>
    <property type="match status" value="1"/>
</dbReference>
<reference evidence="3" key="1">
    <citation type="journal article" date="2017" name="Appl. Environ. Microbiol.">
        <title>Genomic Analysis of Calderihabitans maritimus KKC1, a Thermophilic, Hydrogenogenic, Carboxydotrophic Bacterium Isolated from Marine Sediment.</title>
        <authorList>
            <person name="Omae K."/>
            <person name="Yoneda Y."/>
            <person name="Fukuyama Y."/>
            <person name="Yoshida T."/>
            <person name="Sako Y."/>
        </authorList>
    </citation>
    <scope>NUCLEOTIDE SEQUENCE [LARGE SCALE GENOMIC DNA]</scope>
    <source>
        <strain evidence="3">KKC1</strain>
    </source>
</reference>
<dbReference type="Gene3D" id="3.60.9.10">
    <property type="entry name" value="Aldehyde ferredoxin oxidoreductase, N-terminal domain"/>
    <property type="match status" value="1"/>
</dbReference>
<dbReference type="SMART" id="SM00790">
    <property type="entry name" value="AFOR_N"/>
    <property type="match status" value="1"/>
</dbReference>
<sequence>MRGFYGKLLRVNLSGQDYRVEDIPAEILERFLGGKGLGSYLLFKNVRPETDPLSPDNCLIFTTGPACDTPLLGASRYGVYSKSP</sequence>
<dbReference type="GO" id="GO:0016625">
    <property type="term" value="F:oxidoreductase activity, acting on the aldehyde or oxo group of donors, iron-sulfur protein as acceptor"/>
    <property type="evidence" value="ECO:0007669"/>
    <property type="project" value="InterPro"/>
</dbReference>
<comment type="caution">
    <text evidence="2">The sequence shown here is derived from an EMBL/GenBank/DDBJ whole genome shotgun (WGS) entry which is preliminary data.</text>
</comment>